<dbReference type="AlphaFoldDB" id="A0A7S2NLD0"/>
<reference evidence="1" key="1">
    <citation type="submission" date="2021-01" db="EMBL/GenBank/DDBJ databases">
        <authorList>
            <person name="Corre E."/>
            <person name="Pelletier E."/>
            <person name="Niang G."/>
            <person name="Scheremetjew M."/>
            <person name="Finn R."/>
            <person name="Kale V."/>
            <person name="Holt S."/>
            <person name="Cochrane G."/>
            <person name="Meng A."/>
            <person name="Brown T."/>
            <person name="Cohen L."/>
        </authorList>
    </citation>
    <scope>NUCLEOTIDE SEQUENCE</scope>
    <source>
        <strain evidence="1">UTEX LB 985</strain>
    </source>
</reference>
<protein>
    <submittedName>
        <fullName evidence="1">Uncharacterized protein</fullName>
    </submittedName>
</protein>
<gene>
    <name evidence="1" type="ORF">CBRE1094_LOCUS43291</name>
</gene>
<proteinExistence type="predicted"/>
<accession>A0A7S2NLD0</accession>
<sequence length="248" mass="26403">MAERGRMILSVSTATAKEKEECSAEDGAAANATETDTSSSTCIQLNGVALLSCLHQEEECGGGQLCNLFGLQNTLLFLHSSDGEQRCGHVRPVEQTSIELAPAYAHASRPSSAFAPPPPSANTQCLRSVTSTLNATAPFSTTVSTISDEAFPLSSHPEFTIDCLSLILTFLTPTLLTPTLVPCPEPTDSSQSDASQSDTSLLAMRKGKEPPLPLPPTATLLQCKAVCRCWLLAARRILSQPQWQDGWA</sequence>
<organism evidence="1">
    <name type="scientific">Haptolina brevifila</name>
    <dbReference type="NCBI Taxonomy" id="156173"/>
    <lineage>
        <taxon>Eukaryota</taxon>
        <taxon>Haptista</taxon>
        <taxon>Haptophyta</taxon>
        <taxon>Prymnesiophyceae</taxon>
        <taxon>Prymnesiales</taxon>
        <taxon>Prymnesiaceae</taxon>
        <taxon>Haptolina</taxon>
    </lineage>
</organism>
<dbReference type="EMBL" id="HBGU01079357">
    <property type="protein sequence ID" value="CAD9546150.1"/>
    <property type="molecule type" value="Transcribed_RNA"/>
</dbReference>
<name>A0A7S2NLD0_9EUKA</name>
<evidence type="ECO:0000313" key="1">
    <source>
        <dbReference type="EMBL" id="CAD9546150.1"/>
    </source>
</evidence>